<dbReference type="CGD" id="CAL0000171335">
    <property type="gene designation" value="Cd36_60590"/>
</dbReference>
<accession>B9WIE9</accession>
<dbReference type="VEuPathDB" id="FungiDB:CD36_60590"/>
<dbReference type="EMBL" id="FM992693">
    <property type="protein sequence ID" value="CAX41014.1"/>
    <property type="molecule type" value="Genomic_DNA"/>
</dbReference>
<proteinExistence type="predicted"/>
<evidence type="ECO:0000313" key="1">
    <source>
        <dbReference type="CGD" id="CAL0000171335"/>
    </source>
</evidence>
<evidence type="ECO:0000313" key="2">
    <source>
        <dbReference type="EMBL" id="CAX41014.1"/>
    </source>
</evidence>
<dbReference type="RefSeq" id="XP_002420861.1">
    <property type="nucleotide sequence ID" value="XM_002420816.1"/>
</dbReference>
<evidence type="ECO:0000313" key="3">
    <source>
        <dbReference type="Proteomes" id="UP000002605"/>
    </source>
</evidence>
<protein>
    <submittedName>
        <fullName evidence="2">Vacuolar protein sorting-associated protein, putative</fullName>
    </submittedName>
</protein>
<organism evidence="2 3">
    <name type="scientific">Candida dubliniensis (strain CD36 / ATCC MYA-646 / CBS 7987 / NCPF 3949 / NRRL Y-17841)</name>
    <name type="common">Yeast</name>
    <dbReference type="NCBI Taxonomy" id="573826"/>
    <lineage>
        <taxon>Eukaryota</taxon>
        <taxon>Fungi</taxon>
        <taxon>Dikarya</taxon>
        <taxon>Ascomycota</taxon>
        <taxon>Saccharomycotina</taxon>
        <taxon>Pichiomycetes</taxon>
        <taxon>Debaryomycetaceae</taxon>
        <taxon>Candida/Lodderomyces clade</taxon>
        <taxon>Candida</taxon>
    </lineage>
</organism>
<dbReference type="eggNOG" id="ENOG502SXTV">
    <property type="taxonomic scope" value="Eukaryota"/>
</dbReference>
<gene>
    <name evidence="1" type="ordered locus">Cd36_60590</name>
    <name evidence="2" type="ORF">CD36_60590</name>
</gene>
<dbReference type="AlphaFoldDB" id="B9WIE9"/>
<reference evidence="2 3" key="1">
    <citation type="journal article" date="2009" name="Genome Res.">
        <title>Comparative genomics of the fungal pathogens Candida dubliniensis and Candida albicans.</title>
        <authorList>
            <person name="Jackson A.P."/>
            <person name="Gamble J.A."/>
            <person name="Yeomans T."/>
            <person name="Moran G.P."/>
            <person name="Saunders D."/>
            <person name="Harris D."/>
            <person name="Aslett M."/>
            <person name="Barrell J.F."/>
            <person name="Butler G."/>
            <person name="Citiulo F."/>
            <person name="Coleman D.C."/>
            <person name="de Groot P.W.J."/>
            <person name="Goodwin T.J."/>
            <person name="Quail M.A."/>
            <person name="McQuillan J."/>
            <person name="Munro C.A."/>
            <person name="Pain A."/>
            <person name="Poulter R.T."/>
            <person name="Rajandream M.A."/>
            <person name="Renauld H."/>
            <person name="Spiering M.J."/>
            <person name="Tivey A."/>
            <person name="Gow N.A.R."/>
            <person name="Barrell B."/>
            <person name="Sullivan D.J."/>
            <person name="Berriman M."/>
        </authorList>
    </citation>
    <scope>NUCLEOTIDE SEQUENCE [LARGE SCALE GENOMIC DNA]</scope>
    <source>
        <strain evidence="3">CD36 / ATCC MYA-646 / CBS 7987 / NCPF 3949 / NRRL Y-17841</strain>
    </source>
</reference>
<keyword evidence="3" id="KW-1185">Reference proteome</keyword>
<dbReference type="HOGENOM" id="CLU_111194_0_0_1"/>
<name>B9WIE9_CANDC</name>
<dbReference type="KEGG" id="cdu:CD36_60590"/>
<dbReference type="Proteomes" id="UP000002605">
    <property type="component" value="Chromosome 6"/>
</dbReference>
<dbReference type="OrthoDB" id="4079690at2759"/>
<dbReference type="GeneID" id="8048677"/>
<sequence length="154" mass="17519">MPPKKKTENTGTILKLKRYTSTYIVTIEPSNSLEDIKYQLCNIINNSGGLPTTQDSDVKHEDEEDIEVPKSEYIDDVDEIKEETPDESAITKVSIDDIRLAYPKDSTQAYSNSWIELGEDADFAELNLKDFDILAFAYGPEEQFQIVEPAYEEN</sequence>